<feature type="non-terminal residue" evidence="2">
    <location>
        <position position="50"/>
    </location>
</feature>
<dbReference type="EMBL" id="JAMKFB020000009">
    <property type="protein sequence ID" value="KAL0183925.1"/>
    <property type="molecule type" value="Genomic_DNA"/>
</dbReference>
<name>A0ABD0QDJ5_CIRMR</name>
<dbReference type="Proteomes" id="UP001529510">
    <property type="component" value="Unassembled WGS sequence"/>
</dbReference>
<gene>
    <name evidence="2" type="ORF">M9458_019621</name>
</gene>
<dbReference type="AlphaFoldDB" id="A0ABD0QDJ5"/>
<accession>A0ABD0QDJ5</accession>
<feature type="compositionally biased region" description="Polar residues" evidence="1">
    <location>
        <begin position="28"/>
        <end position="37"/>
    </location>
</feature>
<evidence type="ECO:0000313" key="2">
    <source>
        <dbReference type="EMBL" id="KAL0183925.1"/>
    </source>
</evidence>
<feature type="region of interest" description="Disordered" evidence="1">
    <location>
        <begin position="1"/>
        <end position="50"/>
    </location>
</feature>
<comment type="caution">
    <text evidence="2">The sequence shown here is derived from an EMBL/GenBank/DDBJ whole genome shotgun (WGS) entry which is preliminary data.</text>
</comment>
<evidence type="ECO:0000313" key="3">
    <source>
        <dbReference type="Proteomes" id="UP001529510"/>
    </source>
</evidence>
<sequence length="50" mass="5543">SADREDKWQQKSVPPSSPSSSPSSSSPLQSVRDNAQPSWMELAKRKSLAW</sequence>
<organism evidence="2 3">
    <name type="scientific">Cirrhinus mrigala</name>
    <name type="common">Mrigala</name>
    <dbReference type="NCBI Taxonomy" id="683832"/>
    <lineage>
        <taxon>Eukaryota</taxon>
        <taxon>Metazoa</taxon>
        <taxon>Chordata</taxon>
        <taxon>Craniata</taxon>
        <taxon>Vertebrata</taxon>
        <taxon>Euteleostomi</taxon>
        <taxon>Actinopterygii</taxon>
        <taxon>Neopterygii</taxon>
        <taxon>Teleostei</taxon>
        <taxon>Ostariophysi</taxon>
        <taxon>Cypriniformes</taxon>
        <taxon>Cyprinidae</taxon>
        <taxon>Labeoninae</taxon>
        <taxon>Labeonini</taxon>
        <taxon>Cirrhinus</taxon>
    </lineage>
</organism>
<protein>
    <submittedName>
        <fullName evidence="2">Uncharacterized protein</fullName>
    </submittedName>
</protein>
<proteinExistence type="predicted"/>
<feature type="compositionally biased region" description="Low complexity" evidence="1">
    <location>
        <begin position="18"/>
        <end position="27"/>
    </location>
</feature>
<keyword evidence="3" id="KW-1185">Reference proteome</keyword>
<reference evidence="2 3" key="1">
    <citation type="submission" date="2024-05" db="EMBL/GenBank/DDBJ databases">
        <title>Genome sequencing and assembly of Indian major carp, Cirrhinus mrigala (Hamilton, 1822).</title>
        <authorList>
            <person name="Mohindra V."/>
            <person name="Chowdhury L.M."/>
            <person name="Lal K."/>
            <person name="Jena J.K."/>
        </authorList>
    </citation>
    <scope>NUCLEOTIDE SEQUENCE [LARGE SCALE GENOMIC DNA]</scope>
    <source>
        <strain evidence="2">CM1030</strain>
        <tissue evidence="2">Blood</tissue>
    </source>
</reference>
<feature type="non-terminal residue" evidence="2">
    <location>
        <position position="1"/>
    </location>
</feature>
<evidence type="ECO:0000256" key="1">
    <source>
        <dbReference type="SAM" id="MobiDB-lite"/>
    </source>
</evidence>